<dbReference type="Proteomes" id="UP000034849">
    <property type="component" value="Unassembled WGS sequence"/>
</dbReference>
<dbReference type="AlphaFoldDB" id="A0A0G0IVD2"/>
<name>A0A0G0IVD2_9BACT</name>
<comment type="caution">
    <text evidence="1">The sequence shown here is derived from an EMBL/GenBank/DDBJ whole genome shotgun (WGS) entry which is preliminary data.</text>
</comment>
<dbReference type="EMBL" id="LBSX01000002">
    <property type="protein sequence ID" value="KKQ28089.1"/>
    <property type="molecule type" value="Genomic_DNA"/>
</dbReference>
<protein>
    <submittedName>
        <fullName evidence="1">Uncharacterized protein</fullName>
    </submittedName>
</protein>
<evidence type="ECO:0000313" key="1">
    <source>
        <dbReference type="EMBL" id="KKQ28089.1"/>
    </source>
</evidence>
<evidence type="ECO:0000313" key="2">
    <source>
        <dbReference type="Proteomes" id="UP000034849"/>
    </source>
</evidence>
<proteinExistence type="predicted"/>
<accession>A0A0G0IVD2</accession>
<reference evidence="1 2" key="1">
    <citation type="journal article" date="2015" name="Nature">
        <title>rRNA introns, odd ribosomes, and small enigmatic genomes across a large radiation of phyla.</title>
        <authorList>
            <person name="Brown C.T."/>
            <person name="Hug L.A."/>
            <person name="Thomas B.C."/>
            <person name="Sharon I."/>
            <person name="Castelle C.J."/>
            <person name="Singh A."/>
            <person name="Wilkins M.J."/>
            <person name="Williams K.H."/>
            <person name="Banfield J.F."/>
        </authorList>
    </citation>
    <scope>NUCLEOTIDE SEQUENCE [LARGE SCALE GENOMIC DNA]</scope>
</reference>
<organism evidence="1 2">
    <name type="scientific">Candidatus Magasanikbacteria bacterium GW2011_GWC2_37_14</name>
    <dbReference type="NCBI Taxonomy" id="1619046"/>
    <lineage>
        <taxon>Bacteria</taxon>
        <taxon>Candidatus Magasanikiibacteriota</taxon>
    </lineage>
</organism>
<gene>
    <name evidence="1" type="ORF">US42_C0002G0044</name>
</gene>
<dbReference type="STRING" id="1619046.US42_C0002G0044"/>
<sequence length="127" mass="14930">MAGKPKQTDYSERMKWALNFSQQLYDLESGTKIAVDTGYITFDELVITTFINDLCNEHDPYPVASEQKKIFGLVAQLYSKTEDKILEIWERRNLIPRAAETVEQFKQMLEKNREFMEGRKQGRVIFK</sequence>